<evidence type="ECO:0000313" key="2">
    <source>
        <dbReference type="Proteomes" id="UP000501648"/>
    </source>
</evidence>
<dbReference type="AlphaFoldDB" id="A0A6M4A0S2"/>
<reference evidence="1 2" key="1">
    <citation type="journal article" date="2012" name="J. Bacteriol.">
        <title>Genome sequence of the pathogenic Herbaspirillum seropedicae strain Os34, isolated from rice roots.</title>
        <authorList>
            <person name="Ye W."/>
            <person name="Ye S."/>
            <person name="Liu J."/>
            <person name="Chang S."/>
            <person name="Chen M."/>
            <person name="Zhu B."/>
            <person name="Guo L."/>
            <person name="An Q."/>
        </authorList>
    </citation>
    <scope>NUCLEOTIDE SEQUENCE [LARGE SCALE GENOMIC DNA]</scope>
    <source>
        <strain evidence="1 2">Os34</strain>
    </source>
</reference>
<sequence>MDPMSTDLSKNLPAILFVWTDVDPEHEADFNLWYDREHVQERVALPGFVSGVRYRCVQGPRRYLGLYRTRGLDAFRTPEYFQAFRHQTPWSVTNLQRMRNPMRRVCTISDETGAGRGAWLAVLRLGMRAADQLEVAIAGLGRTLLEMPGVVGGRLLTPDAELSGPLPMESTQGRLLDALYLIDASTQEAALAAANEAAQALEIAPSEIALLNFCWQLLEQDLPASS</sequence>
<organism evidence="1 2">
    <name type="scientific">Herbaspirillum rubrisubalbicans Os34</name>
    <dbReference type="NCBI Taxonomy" id="1235827"/>
    <lineage>
        <taxon>Bacteria</taxon>
        <taxon>Pseudomonadati</taxon>
        <taxon>Pseudomonadota</taxon>
        <taxon>Betaproteobacteria</taxon>
        <taxon>Burkholderiales</taxon>
        <taxon>Oxalobacteraceae</taxon>
        <taxon>Herbaspirillum</taxon>
    </lineage>
</organism>
<accession>A0A6M4A0S2</accession>
<evidence type="ECO:0000313" key="1">
    <source>
        <dbReference type="EMBL" id="QJQ03282.1"/>
    </source>
</evidence>
<protein>
    <submittedName>
        <fullName evidence="1">Uncharacterized protein</fullName>
    </submittedName>
</protein>
<dbReference type="Proteomes" id="UP000501648">
    <property type="component" value="Chromosome"/>
</dbReference>
<dbReference type="EMBL" id="CP008956">
    <property type="protein sequence ID" value="QJQ03282.1"/>
    <property type="molecule type" value="Genomic_DNA"/>
</dbReference>
<proteinExistence type="predicted"/>
<name>A0A6M4A0S2_9BURK</name>
<gene>
    <name evidence="1" type="ORF">C798_24530</name>
</gene>